<feature type="compositionally biased region" description="Low complexity" evidence="1">
    <location>
        <begin position="209"/>
        <end position="218"/>
    </location>
</feature>
<sequence length="524" mass="55538">ATRDSPLGKPKHQRAVSCQQSTATLLRAETCENKQDAGRPARAATPCLPPRHPSSRTTAPPSGGKATPRASSPSCERSTTLTRCARSTASPRTGTPRAPPATCARARPRRRDASACTRTRWRPGCASRCTASSATCSPISASRRPSSRPTGVASWRASWCSATPPACRCRFPCSGTSSCCPPSATSTRGATFSDPGTTPACASRGCLTTSRTGRSRSSSCRRRSRGLSPWSGASRPRALSRSRCLTARGRNTRRSYCALTPAPLLTSTHASPTATLQPPWHLPLLRRRRRRLLLLAFIPIPKVIEHGPQGNPTDSPDFIELCLAVCCCVLGMDPSVYEMTKNMLAEKAAAQASALAKKLKAEPGSHAPGSPPLCAKKRNLEGATSEEAPPRSLLNKPLSGMSSPPPGFPISHDGDGTDWEAARELLQGAVAPPQHRVFAASEPSDVVASSYVTILQAANYVSSSLGYALELEEKLAARDAEVAALEKQLSELKRELASARAERDGARGARAAARGARAGAREER</sequence>
<feature type="compositionally biased region" description="Low complexity" evidence="1">
    <location>
        <begin position="88"/>
        <end position="105"/>
    </location>
</feature>
<organism evidence="2">
    <name type="scientific">Hordeum vulgare subsp. vulgare</name>
    <name type="common">Domesticated barley</name>
    <dbReference type="NCBI Taxonomy" id="112509"/>
    <lineage>
        <taxon>Eukaryota</taxon>
        <taxon>Viridiplantae</taxon>
        <taxon>Streptophyta</taxon>
        <taxon>Embryophyta</taxon>
        <taxon>Tracheophyta</taxon>
        <taxon>Spermatophyta</taxon>
        <taxon>Magnoliopsida</taxon>
        <taxon>Liliopsida</taxon>
        <taxon>Poales</taxon>
        <taxon>Poaceae</taxon>
        <taxon>BOP clade</taxon>
        <taxon>Pooideae</taxon>
        <taxon>Triticodae</taxon>
        <taxon>Triticeae</taxon>
        <taxon>Hordeinae</taxon>
        <taxon>Hordeum</taxon>
    </lineage>
</organism>
<protein>
    <submittedName>
        <fullName evidence="2">Predicted protein</fullName>
    </submittedName>
</protein>
<evidence type="ECO:0000313" key="2">
    <source>
        <dbReference type="EMBL" id="BAK04548.1"/>
    </source>
</evidence>
<feature type="compositionally biased region" description="Polar residues" evidence="1">
    <location>
        <begin position="69"/>
        <end position="87"/>
    </location>
</feature>
<evidence type="ECO:0000256" key="1">
    <source>
        <dbReference type="SAM" id="MobiDB-lite"/>
    </source>
</evidence>
<feature type="compositionally biased region" description="Basic and acidic residues" evidence="1">
    <location>
        <begin position="29"/>
        <end position="39"/>
    </location>
</feature>
<proteinExistence type="evidence at transcript level"/>
<accession>F2EB26</accession>
<name>F2EB26_HORVV</name>
<feature type="compositionally biased region" description="Low complexity" evidence="1">
    <location>
        <begin position="508"/>
        <end position="518"/>
    </location>
</feature>
<feature type="region of interest" description="Disordered" evidence="1">
    <location>
        <begin position="360"/>
        <end position="409"/>
    </location>
</feature>
<feature type="region of interest" description="Disordered" evidence="1">
    <location>
        <begin position="1"/>
        <end position="109"/>
    </location>
</feature>
<feature type="non-terminal residue" evidence="2">
    <location>
        <position position="1"/>
    </location>
</feature>
<dbReference type="AlphaFoldDB" id="F2EB26"/>
<dbReference type="EMBL" id="AK373351">
    <property type="protein sequence ID" value="BAK04548.1"/>
    <property type="molecule type" value="mRNA"/>
</dbReference>
<reference evidence="2" key="1">
    <citation type="journal article" date="2011" name="Plant Physiol.">
        <title>Comprehensive sequence analysis of 24,783 barley full-length cDNAs derived from 12 clone libraries.</title>
        <authorList>
            <person name="Matsumoto T."/>
            <person name="Tanaka T."/>
            <person name="Sakai H."/>
            <person name="Amano N."/>
            <person name="Kanamori H."/>
            <person name="Kurita K."/>
            <person name="Kikuta A."/>
            <person name="Kamiya K."/>
            <person name="Yamamoto M."/>
            <person name="Ikawa H."/>
            <person name="Fujii N."/>
            <person name="Hori K."/>
            <person name="Itoh T."/>
            <person name="Sato K."/>
        </authorList>
    </citation>
    <scope>NUCLEOTIDE SEQUENCE</scope>
    <source>
        <tissue evidence="2">Flower</tissue>
    </source>
</reference>
<feature type="region of interest" description="Disordered" evidence="1">
    <location>
        <begin position="499"/>
        <end position="524"/>
    </location>
</feature>
<feature type="region of interest" description="Disordered" evidence="1">
    <location>
        <begin position="209"/>
        <end position="235"/>
    </location>
</feature>